<dbReference type="Proteomes" id="UP000663829">
    <property type="component" value="Unassembled WGS sequence"/>
</dbReference>
<dbReference type="PROSITE" id="PS50005">
    <property type="entry name" value="TPR"/>
    <property type="match status" value="4"/>
</dbReference>
<protein>
    <recommendedName>
        <fullName evidence="10">Tetratricopeptide repeat protein</fullName>
    </recommendedName>
</protein>
<accession>A0A814MLT4</accession>
<feature type="repeat" description="TPR" evidence="3">
    <location>
        <begin position="4"/>
        <end position="37"/>
    </location>
</feature>
<evidence type="ECO:0000256" key="1">
    <source>
        <dbReference type="ARBA" id="ARBA00022737"/>
    </source>
</evidence>
<gene>
    <name evidence="6" type="ORF">GPM918_LOCUS17739</name>
    <name evidence="5" type="ORF">OVA965_LOCUS14554</name>
    <name evidence="8" type="ORF">SRO942_LOCUS17739</name>
    <name evidence="7" type="ORF">TMI583_LOCUS14560</name>
</gene>
<dbReference type="SMART" id="SM00028">
    <property type="entry name" value="TPR"/>
    <property type="match status" value="9"/>
</dbReference>
<comment type="caution">
    <text evidence="6">The sequence shown here is derived from an EMBL/GenBank/DDBJ whole genome shotgun (WGS) entry which is preliminary data.</text>
</comment>
<evidence type="ECO:0000313" key="9">
    <source>
        <dbReference type="Proteomes" id="UP000663829"/>
    </source>
</evidence>
<dbReference type="Proteomes" id="UP000681722">
    <property type="component" value="Unassembled WGS sequence"/>
</dbReference>
<evidence type="ECO:0000256" key="4">
    <source>
        <dbReference type="SAM" id="MobiDB-lite"/>
    </source>
</evidence>
<feature type="repeat" description="TPR" evidence="3">
    <location>
        <begin position="213"/>
        <end position="246"/>
    </location>
</feature>
<reference evidence="6" key="1">
    <citation type="submission" date="2021-02" db="EMBL/GenBank/DDBJ databases">
        <authorList>
            <person name="Nowell W R."/>
        </authorList>
    </citation>
    <scope>NUCLEOTIDE SEQUENCE</scope>
</reference>
<dbReference type="EMBL" id="CAJNOK010006341">
    <property type="protein sequence ID" value="CAF1000906.1"/>
    <property type="molecule type" value="Genomic_DNA"/>
</dbReference>
<dbReference type="InterPro" id="IPR050498">
    <property type="entry name" value="Ycf3"/>
</dbReference>
<evidence type="ECO:0000313" key="5">
    <source>
        <dbReference type="EMBL" id="CAF1000906.1"/>
    </source>
</evidence>
<evidence type="ECO:0008006" key="10">
    <source>
        <dbReference type="Google" id="ProtNLM"/>
    </source>
</evidence>
<evidence type="ECO:0000256" key="3">
    <source>
        <dbReference type="PROSITE-ProRule" id="PRU00339"/>
    </source>
</evidence>
<dbReference type="InterPro" id="IPR011990">
    <property type="entry name" value="TPR-like_helical_dom_sf"/>
</dbReference>
<dbReference type="Proteomes" id="UP000677228">
    <property type="component" value="Unassembled WGS sequence"/>
</dbReference>
<dbReference type="InterPro" id="IPR019734">
    <property type="entry name" value="TPR_rpt"/>
</dbReference>
<dbReference type="AlphaFoldDB" id="A0A814MLT4"/>
<dbReference type="EMBL" id="CAJNOQ010004957">
    <property type="protein sequence ID" value="CAF1080418.1"/>
    <property type="molecule type" value="Genomic_DNA"/>
</dbReference>
<dbReference type="Proteomes" id="UP000682733">
    <property type="component" value="Unassembled WGS sequence"/>
</dbReference>
<dbReference type="Pfam" id="PF13181">
    <property type="entry name" value="TPR_8"/>
    <property type="match status" value="3"/>
</dbReference>
<name>A0A814MLT4_9BILA</name>
<sequence length="852" mass="96878">MMDVEIYLNQGRQYAKDGQYKTAIEQYDRIINSQSVEPSTKIDALYYRGCARIKCGQYEQAIKDFDSTIEGSSSSVKHIDAFYKRAYVKHLTGQYDMAIRDYQSFVAQCSDESIPKGQFSMGCTYLYLNENEHAVDCFYQAIKNESNQPLYYLYRGRAYACLGQIQEAVQDLEHVCSHSTDSYLIGLAQNELGKHVEAIESYNKALSQYPHNSDALFRRGLSHACLNDHEKAIEDYLKAVNEYDRQDRIYFRLGISNFTCNKYQEAMTNFNQSLKLASYHPDVYYARGILHYKLGRHDASIHDQRKAFQLGGGSQYYTQQLNDVMKTYNDDKKNYKICIRVGECLEQVAPYTKEPDVTHDEAKDYYQKAKKLDPAQPNAAVRLAINDFQTIDAWNRDSIQQYPNPNDIPPKTVDDYVNRQLRALENLAEAFQGDINKLSDYFTREVQKLTSLQRALNKREAFQLEISQNLQRKADLIQGTLEEFKGSEEQQQFYKTLFLNICNLFDGSRLVSSGMVDHSLTGSLSTAATGVKYGSKILQKIVEQFTPLPGGAAVETVVGGVVSGLEKWDATRITNALRVIGKLDTQAKMNEAANYMARQLAIIYKYQLERFKPSPERKDSVKSLPEVRHVKSKCCSCAEDTINKALNKPTVTVIQMLAEYATALILDTIKTFDVTLKPEEQGCCANGFCGFCRKGTAKSNKVRPRARAATIIPLTMEFLNEKLIDCVCNPGDKPVLSKLLGTLGIDKIKLTTTVLPSSDENALETSLQRPEQPKKKAWHLHEFYQKPGIELRTTVSVKAIPVGNKQKYVGDWMDTKNYYYRLATLSEQERLTDPNFDPKELGLEKETTSEIE</sequence>
<keyword evidence="1" id="KW-0677">Repeat</keyword>
<feature type="repeat" description="TPR" evidence="3">
    <location>
        <begin position="247"/>
        <end position="280"/>
    </location>
</feature>
<dbReference type="OrthoDB" id="1914839at2759"/>
<dbReference type="SUPFAM" id="SSF48452">
    <property type="entry name" value="TPR-like"/>
    <property type="match status" value="2"/>
</dbReference>
<evidence type="ECO:0000313" key="8">
    <source>
        <dbReference type="EMBL" id="CAF3846429.1"/>
    </source>
</evidence>
<dbReference type="PANTHER" id="PTHR44858:SF1">
    <property type="entry name" value="UDP-N-ACETYLGLUCOSAMINE--PEPTIDE N-ACETYLGLUCOSAMINYLTRANSFERASE SPINDLY-RELATED"/>
    <property type="match status" value="1"/>
</dbReference>
<keyword evidence="2 3" id="KW-0802">TPR repeat</keyword>
<dbReference type="EMBL" id="CAJOBC010004959">
    <property type="protein sequence ID" value="CAF3846429.1"/>
    <property type="molecule type" value="Genomic_DNA"/>
</dbReference>
<feature type="repeat" description="TPR" evidence="3">
    <location>
        <begin position="179"/>
        <end position="212"/>
    </location>
</feature>
<evidence type="ECO:0000313" key="7">
    <source>
        <dbReference type="EMBL" id="CAF3770351.1"/>
    </source>
</evidence>
<evidence type="ECO:0000313" key="6">
    <source>
        <dbReference type="EMBL" id="CAF1080418.1"/>
    </source>
</evidence>
<dbReference type="PANTHER" id="PTHR44858">
    <property type="entry name" value="TETRATRICOPEPTIDE REPEAT PROTEIN 6"/>
    <property type="match status" value="1"/>
</dbReference>
<dbReference type="Gene3D" id="1.25.40.10">
    <property type="entry name" value="Tetratricopeptide repeat domain"/>
    <property type="match status" value="4"/>
</dbReference>
<dbReference type="EMBL" id="CAJOBA010006351">
    <property type="protein sequence ID" value="CAF3770351.1"/>
    <property type="molecule type" value="Genomic_DNA"/>
</dbReference>
<dbReference type="Pfam" id="PF13432">
    <property type="entry name" value="TPR_16"/>
    <property type="match status" value="1"/>
</dbReference>
<proteinExistence type="predicted"/>
<evidence type="ECO:0000256" key="2">
    <source>
        <dbReference type="ARBA" id="ARBA00022803"/>
    </source>
</evidence>
<feature type="region of interest" description="Disordered" evidence="4">
    <location>
        <begin position="831"/>
        <end position="852"/>
    </location>
</feature>
<organism evidence="6 9">
    <name type="scientific">Didymodactylos carnosus</name>
    <dbReference type="NCBI Taxonomy" id="1234261"/>
    <lineage>
        <taxon>Eukaryota</taxon>
        <taxon>Metazoa</taxon>
        <taxon>Spiralia</taxon>
        <taxon>Gnathifera</taxon>
        <taxon>Rotifera</taxon>
        <taxon>Eurotatoria</taxon>
        <taxon>Bdelloidea</taxon>
        <taxon>Philodinida</taxon>
        <taxon>Philodinidae</taxon>
        <taxon>Didymodactylos</taxon>
    </lineage>
</organism>
<keyword evidence="9" id="KW-1185">Reference proteome</keyword>